<dbReference type="GeneID" id="108676772"/>
<feature type="chain" id="PRO_5034153218" evidence="1">
    <location>
        <begin position="17"/>
        <end position="223"/>
    </location>
</feature>
<evidence type="ECO:0000256" key="1">
    <source>
        <dbReference type="SAM" id="SignalP"/>
    </source>
</evidence>
<gene>
    <name evidence="4" type="primary">LOC108676772</name>
</gene>
<feature type="domain" description="Apple" evidence="2">
    <location>
        <begin position="22"/>
        <end position="87"/>
    </location>
</feature>
<organism evidence="3 4">
    <name type="scientific">Hyalella azteca</name>
    <name type="common">Amphipod</name>
    <dbReference type="NCBI Taxonomy" id="294128"/>
    <lineage>
        <taxon>Eukaryota</taxon>
        <taxon>Metazoa</taxon>
        <taxon>Ecdysozoa</taxon>
        <taxon>Arthropoda</taxon>
        <taxon>Crustacea</taxon>
        <taxon>Multicrustacea</taxon>
        <taxon>Malacostraca</taxon>
        <taxon>Eumalacostraca</taxon>
        <taxon>Peracarida</taxon>
        <taxon>Amphipoda</taxon>
        <taxon>Senticaudata</taxon>
        <taxon>Talitrida</taxon>
        <taxon>Talitroidea</taxon>
        <taxon>Hyalellidae</taxon>
        <taxon>Hyalella</taxon>
    </lineage>
</organism>
<feature type="signal peptide" evidence="1">
    <location>
        <begin position="1"/>
        <end position="16"/>
    </location>
</feature>
<evidence type="ECO:0000313" key="4">
    <source>
        <dbReference type="RefSeq" id="XP_018020398.1"/>
    </source>
</evidence>
<dbReference type="AlphaFoldDB" id="A0A8B7P2Y8"/>
<dbReference type="Gene3D" id="3.50.4.10">
    <property type="entry name" value="Hepatocyte Growth Factor"/>
    <property type="match status" value="1"/>
</dbReference>
<dbReference type="InterPro" id="IPR003609">
    <property type="entry name" value="Pan_app"/>
</dbReference>
<dbReference type="SUPFAM" id="SSF57414">
    <property type="entry name" value="Hairpin loop containing domain-like"/>
    <property type="match status" value="1"/>
</dbReference>
<evidence type="ECO:0000313" key="3">
    <source>
        <dbReference type="Proteomes" id="UP000694843"/>
    </source>
</evidence>
<name>A0A8B7P2Y8_HYAAZ</name>
<proteinExistence type="predicted"/>
<dbReference type="RefSeq" id="XP_018020398.1">
    <property type="nucleotide sequence ID" value="XM_018164909.2"/>
</dbReference>
<reference evidence="4" key="1">
    <citation type="submission" date="2025-08" db="UniProtKB">
        <authorList>
            <consortium name="RefSeq"/>
        </authorList>
    </citation>
    <scope>IDENTIFICATION</scope>
    <source>
        <tissue evidence="4">Whole organism</tissue>
    </source>
</reference>
<protein>
    <submittedName>
        <fullName evidence="4">Uncharacterized protein LOC108676772</fullName>
    </submittedName>
</protein>
<sequence length="223" mass="24367">MAMLLLVLLSAQHSSATWTSNIQNYAILSPVQDIVSVHSECDCRELCIQYDNCTAVTYDAVGDTCTLSGGSQSSLTTQRRVDTVTYAKFSYTPPAPQLFMSTDKSYNQSRADMVAMCAAQNGIPLIIRTTQQRAQAVQLVGTYGTWTIFSGGSYAFLSARDVLATEDPIWPDGTKVIGSVFTKSNIQIETKYGIATMLTSDGNVVITKEMNPNELHSLCEKYP</sequence>
<dbReference type="Proteomes" id="UP000694843">
    <property type="component" value="Unplaced"/>
</dbReference>
<keyword evidence="3" id="KW-1185">Reference proteome</keyword>
<evidence type="ECO:0000259" key="2">
    <source>
        <dbReference type="Pfam" id="PF00024"/>
    </source>
</evidence>
<dbReference type="OrthoDB" id="6398817at2759"/>
<dbReference type="KEGG" id="hazt:108676772"/>
<dbReference type="Pfam" id="PF00024">
    <property type="entry name" value="PAN_1"/>
    <property type="match status" value="1"/>
</dbReference>
<keyword evidence="1" id="KW-0732">Signal</keyword>
<accession>A0A8B7P2Y8</accession>